<evidence type="ECO:0000313" key="4">
    <source>
        <dbReference type="Proteomes" id="UP000691718"/>
    </source>
</evidence>
<dbReference type="CDD" id="cd22687">
    <property type="entry name" value="FHA_MCRS1"/>
    <property type="match status" value="1"/>
</dbReference>
<dbReference type="PROSITE" id="PS50006">
    <property type="entry name" value="FHA_DOMAIN"/>
    <property type="match status" value="1"/>
</dbReference>
<sequence length="460" mass="51493">MELPATPSNASDSNEYPGATPASFEIAQDNNKRRSSSRSIKRRRFDDELVEYSLGLPGASLGKGDKRVRTQSYTSQMSDFPGASSSLLASVQPHHERKRVSSKISGGGSVARKSRRKGQLSQLSTKDLGRWKPTDDLALILGVQQTNDLRIVHRGVKFSCRFTVGELQSRWYALLYNAEISRVAIAAMRNLHPDLVAAVQQQALYSTAEEELLGTLPSNSHPAQEKFQELLEQNPHVFYPSRTAKSLMAHWQLLKQYQLLPDQTVQPLPRNQSDGVMTFSDAEETINDSELHDFKEDGIDIEMQLADRVEKKDIRLLENSLSRWQVLVQSVAGGNVELDKNTLAVLRGRLVRYLMRSREIAVGRSTRDHSIDVDLSLEGPAAKVSRKQATIRLRNSGDFFMSSEGKRPIFVDGRPVLQGNKVKLNHNTVIEIAGLRFVFLVNQELISAIRQEAVKVNIPV</sequence>
<feature type="compositionally biased region" description="Polar residues" evidence="1">
    <location>
        <begin position="1"/>
        <end position="14"/>
    </location>
</feature>
<dbReference type="GO" id="GO:0045944">
    <property type="term" value="P:positive regulation of transcription by RNA polymerase II"/>
    <property type="evidence" value="ECO:0007669"/>
    <property type="project" value="TreeGrafter"/>
</dbReference>
<evidence type="ECO:0000313" key="3">
    <source>
        <dbReference type="EMBL" id="CAG4979709.1"/>
    </source>
</evidence>
<dbReference type="PANTHER" id="PTHR13233:SF0">
    <property type="entry name" value="MICROSPHERULE PROTEIN 1"/>
    <property type="match status" value="1"/>
</dbReference>
<reference evidence="3" key="1">
    <citation type="submission" date="2021-04" db="EMBL/GenBank/DDBJ databases">
        <authorList>
            <person name="Tunstrom K."/>
        </authorList>
    </citation>
    <scope>NUCLEOTIDE SEQUENCE</scope>
</reference>
<feature type="domain" description="FHA" evidence="2">
    <location>
        <begin position="360"/>
        <end position="416"/>
    </location>
</feature>
<dbReference type="GO" id="GO:0071339">
    <property type="term" value="C:MLL1 complex"/>
    <property type="evidence" value="ECO:0007669"/>
    <property type="project" value="InterPro"/>
</dbReference>
<dbReference type="InterPro" id="IPR025999">
    <property type="entry name" value="MCRS_N"/>
</dbReference>
<keyword evidence="4" id="KW-1185">Reference proteome</keyword>
<dbReference type="EMBL" id="CAJQZP010000693">
    <property type="protein sequence ID" value="CAG4979709.1"/>
    <property type="molecule type" value="Genomic_DNA"/>
</dbReference>
<evidence type="ECO:0000256" key="1">
    <source>
        <dbReference type="SAM" id="MobiDB-lite"/>
    </source>
</evidence>
<accession>A0A8S3WTK6</accession>
<dbReference type="OrthoDB" id="10262769at2759"/>
<dbReference type="Proteomes" id="UP000691718">
    <property type="component" value="Unassembled WGS sequence"/>
</dbReference>
<name>A0A8S3WTK6_PARAO</name>
<protein>
    <submittedName>
        <fullName evidence="3">(apollo) hypothetical protein</fullName>
    </submittedName>
</protein>
<dbReference type="InterPro" id="IPR000253">
    <property type="entry name" value="FHA_dom"/>
</dbReference>
<feature type="region of interest" description="Disordered" evidence="1">
    <location>
        <begin position="89"/>
        <end position="125"/>
    </location>
</feature>
<dbReference type="GO" id="GO:0002151">
    <property type="term" value="F:G-quadruplex RNA binding"/>
    <property type="evidence" value="ECO:0007669"/>
    <property type="project" value="InterPro"/>
</dbReference>
<feature type="region of interest" description="Disordered" evidence="1">
    <location>
        <begin position="1"/>
        <end position="42"/>
    </location>
</feature>
<organism evidence="3 4">
    <name type="scientific">Parnassius apollo</name>
    <name type="common">Apollo butterfly</name>
    <name type="synonym">Papilio apollo</name>
    <dbReference type="NCBI Taxonomy" id="110799"/>
    <lineage>
        <taxon>Eukaryota</taxon>
        <taxon>Metazoa</taxon>
        <taxon>Ecdysozoa</taxon>
        <taxon>Arthropoda</taxon>
        <taxon>Hexapoda</taxon>
        <taxon>Insecta</taxon>
        <taxon>Pterygota</taxon>
        <taxon>Neoptera</taxon>
        <taxon>Endopterygota</taxon>
        <taxon>Lepidoptera</taxon>
        <taxon>Glossata</taxon>
        <taxon>Ditrysia</taxon>
        <taxon>Papilionoidea</taxon>
        <taxon>Papilionidae</taxon>
        <taxon>Parnassiinae</taxon>
        <taxon>Parnassini</taxon>
        <taxon>Parnassius</taxon>
        <taxon>Parnassius</taxon>
    </lineage>
</organism>
<dbReference type="InterPro" id="IPR037912">
    <property type="entry name" value="MCRS1"/>
</dbReference>
<dbReference type="Pfam" id="PF00498">
    <property type="entry name" value="FHA"/>
    <property type="match status" value="1"/>
</dbReference>
<dbReference type="PANTHER" id="PTHR13233">
    <property type="entry name" value="MICROSPHERULE PROTEIN 1"/>
    <property type="match status" value="1"/>
</dbReference>
<feature type="compositionally biased region" description="Basic residues" evidence="1">
    <location>
        <begin position="33"/>
        <end position="42"/>
    </location>
</feature>
<dbReference type="Pfam" id="PF13325">
    <property type="entry name" value="MCRS_N"/>
    <property type="match status" value="1"/>
</dbReference>
<dbReference type="GO" id="GO:0031011">
    <property type="term" value="C:Ino80 complex"/>
    <property type="evidence" value="ECO:0007669"/>
    <property type="project" value="InterPro"/>
</dbReference>
<gene>
    <name evidence="3" type="ORF">PAPOLLO_LOCUS9986</name>
</gene>
<comment type="caution">
    <text evidence="3">The sequence shown here is derived from an EMBL/GenBank/DDBJ whole genome shotgun (WGS) entry which is preliminary data.</text>
</comment>
<proteinExistence type="predicted"/>
<dbReference type="GO" id="GO:0044545">
    <property type="term" value="C:NSL complex"/>
    <property type="evidence" value="ECO:0007669"/>
    <property type="project" value="TreeGrafter"/>
</dbReference>
<dbReference type="SMART" id="SM00240">
    <property type="entry name" value="FHA"/>
    <property type="match status" value="1"/>
</dbReference>
<evidence type="ECO:0000259" key="2">
    <source>
        <dbReference type="PROSITE" id="PS50006"/>
    </source>
</evidence>
<dbReference type="AlphaFoldDB" id="A0A8S3WTK6"/>